<comment type="caution">
    <text evidence="1">The sequence shown here is derived from an EMBL/GenBank/DDBJ whole genome shotgun (WGS) entry which is preliminary data.</text>
</comment>
<keyword evidence="2" id="KW-1185">Reference proteome</keyword>
<sequence>MIRCNGGQPEVHGWYLRFGHGGVMAINGVAFLMEGAKVQHVITKVQTRSIVVR</sequence>
<dbReference type="Proteomes" id="UP000774935">
    <property type="component" value="Unassembled WGS sequence"/>
</dbReference>
<dbReference type="EMBL" id="JAHWXQ010000004">
    <property type="protein sequence ID" value="MBW3366439.1"/>
    <property type="molecule type" value="Genomic_DNA"/>
</dbReference>
<reference evidence="1 2" key="1">
    <citation type="submission" date="2021-07" db="EMBL/GenBank/DDBJ databases">
        <authorList>
            <person name="Kim M.K."/>
        </authorList>
    </citation>
    <scope>NUCLEOTIDE SEQUENCE [LARGE SCALE GENOMIC DNA]</scope>
    <source>
        <strain evidence="1 2">HLY7-15</strain>
    </source>
</reference>
<accession>A0ABS6XEP2</accession>
<proteinExistence type="predicted"/>
<protein>
    <submittedName>
        <fullName evidence="1">Uncharacterized protein</fullName>
    </submittedName>
</protein>
<evidence type="ECO:0000313" key="2">
    <source>
        <dbReference type="Proteomes" id="UP000774935"/>
    </source>
</evidence>
<gene>
    <name evidence="1" type="ORF">KYK27_15355</name>
</gene>
<name>A0ABS6XEP2_9BACT</name>
<organism evidence="1 2">
    <name type="scientific">Pontibacter populi</name>
    <dbReference type="NCBI Taxonomy" id="890055"/>
    <lineage>
        <taxon>Bacteria</taxon>
        <taxon>Pseudomonadati</taxon>
        <taxon>Bacteroidota</taxon>
        <taxon>Cytophagia</taxon>
        <taxon>Cytophagales</taxon>
        <taxon>Hymenobacteraceae</taxon>
        <taxon>Pontibacter</taxon>
    </lineage>
</organism>
<dbReference type="RefSeq" id="WP_199111090.1">
    <property type="nucleotide sequence ID" value="NZ_JAHWXQ010000004.1"/>
</dbReference>
<evidence type="ECO:0000313" key="1">
    <source>
        <dbReference type="EMBL" id="MBW3366439.1"/>
    </source>
</evidence>